<evidence type="ECO:0000256" key="9">
    <source>
        <dbReference type="ARBA" id="ARBA00023136"/>
    </source>
</evidence>
<dbReference type="InterPro" id="IPR003594">
    <property type="entry name" value="HATPase_dom"/>
</dbReference>
<feature type="transmembrane region" description="Helical" evidence="11">
    <location>
        <begin position="20"/>
        <end position="37"/>
    </location>
</feature>
<dbReference type="Gene3D" id="3.30.450.20">
    <property type="entry name" value="PAS domain"/>
    <property type="match status" value="2"/>
</dbReference>
<dbReference type="FunFam" id="3.30.565.10:FF:000006">
    <property type="entry name" value="Sensor histidine kinase WalK"/>
    <property type="match status" value="1"/>
</dbReference>
<gene>
    <name evidence="16" type="ORF">SAMN04487988_105265</name>
</gene>
<evidence type="ECO:0000256" key="2">
    <source>
        <dbReference type="ARBA" id="ARBA00004370"/>
    </source>
</evidence>
<dbReference type="PROSITE" id="PS50113">
    <property type="entry name" value="PAC"/>
    <property type="match status" value="2"/>
</dbReference>
<dbReference type="Gene3D" id="3.30.565.10">
    <property type="entry name" value="Histidine kinase-like ATPase, C-terminal domain"/>
    <property type="match status" value="1"/>
</dbReference>
<evidence type="ECO:0000259" key="14">
    <source>
        <dbReference type="PROSITE" id="PS50113"/>
    </source>
</evidence>
<feature type="coiled-coil region" evidence="10">
    <location>
        <begin position="550"/>
        <end position="580"/>
    </location>
</feature>
<feature type="domain" description="PAS" evidence="13">
    <location>
        <begin position="303"/>
        <end position="375"/>
    </location>
</feature>
<feature type="domain" description="PAC" evidence="14">
    <location>
        <begin position="509"/>
        <end position="562"/>
    </location>
</feature>
<evidence type="ECO:0000256" key="3">
    <source>
        <dbReference type="ARBA" id="ARBA00012438"/>
    </source>
</evidence>
<dbReference type="InterPro" id="IPR006189">
    <property type="entry name" value="CHASE_dom"/>
</dbReference>
<dbReference type="CDD" id="cd00082">
    <property type="entry name" value="HisKA"/>
    <property type="match status" value="1"/>
</dbReference>
<dbReference type="PROSITE" id="PS50112">
    <property type="entry name" value="PAS"/>
    <property type="match status" value="1"/>
</dbReference>
<dbReference type="GO" id="GO:0016020">
    <property type="term" value="C:membrane"/>
    <property type="evidence" value="ECO:0007669"/>
    <property type="project" value="UniProtKB-SubCell"/>
</dbReference>
<evidence type="ECO:0000259" key="12">
    <source>
        <dbReference type="PROSITE" id="PS50109"/>
    </source>
</evidence>
<accession>A0A1I2T8W3</accession>
<evidence type="ECO:0000313" key="16">
    <source>
        <dbReference type="EMBL" id="SFG61302.1"/>
    </source>
</evidence>
<dbReference type="EMBL" id="FOPC01000005">
    <property type="protein sequence ID" value="SFG61302.1"/>
    <property type="molecule type" value="Genomic_DNA"/>
</dbReference>
<dbReference type="NCBIfam" id="TIGR00229">
    <property type="entry name" value="sensory_box"/>
    <property type="match status" value="2"/>
</dbReference>
<feature type="domain" description="PAC" evidence="14">
    <location>
        <begin position="379"/>
        <end position="431"/>
    </location>
</feature>
<feature type="domain" description="CHASE" evidence="15">
    <location>
        <begin position="114"/>
        <end position="249"/>
    </location>
</feature>
<evidence type="ECO:0000259" key="13">
    <source>
        <dbReference type="PROSITE" id="PS50112"/>
    </source>
</evidence>
<evidence type="ECO:0000256" key="1">
    <source>
        <dbReference type="ARBA" id="ARBA00000085"/>
    </source>
</evidence>
<dbReference type="SMART" id="SM00388">
    <property type="entry name" value="HisKA"/>
    <property type="match status" value="1"/>
</dbReference>
<dbReference type="SMART" id="SM00091">
    <property type="entry name" value="PAS"/>
    <property type="match status" value="2"/>
</dbReference>
<dbReference type="Pfam" id="PF02518">
    <property type="entry name" value="HATPase_c"/>
    <property type="match status" value="1"/>
</dbReference>
<dbReference type="InterPro" id="IPR000014">
    <property type="entry name" value="PAS"/>
</dbReference>
<dbReference type="STRING" id="435880.SAMN04487988_105265"/>
<keyword evidence="9 11" id="KW-0472">Membrane</keyword>
<dbReference type="InterPro" id="IPR052162">
    <property type="entry name" value="Sensor_kinase/Photoreceptor"/>
</dbReference>
<evidence type="ECO:0000256" key="5">
    <source>
        <dbReference type="ARBA" id="ARBA00022679"/>
    </source>
</evidence>
<keyword evidence="6 11" id="KW-0812">Transmembrane</keyword>
<dbReference type="InterPro" id="IPR004358">
    <property type="entry name" value="Sig_transdc_His_kin-like_C"/>
</dbReference>
<keyword evidence="8 11" id="KW-1133">Transmembrane helix</keyword>
<dbReference type="PROSITE" id="PS50839">
    <property type="entry name" value="CHASE"/>
    <property type="match status" value="1"/>
</dbReference>
<evidence type="ECO:0000256" key="4">
    <source>
        <dbReference type="ARBA" id="ARBA00022553"/>
    </source>
</evidence>
<keyword evidence="10" id="KW-0175">Coiled coil</keyword>
<feature type="domain" description="Histidine kinase" evidence="12">
    <location>
        <begin position="580"/>
        <end position="793"/>
    </location>
</feature>
<reference evidence="17" key="1">
    <citation type="submission" date="2016-10" db="EMBL/GenBank/DDBJ databases">
        <authorList>
            <person name="Varghese N."/>
            <person name="Submissions S."/>
        </authorList>
    </citation>
    <scope>NUCLEOTIDE SEQUENCE [LARGE SCALE GENOMIC DNA]</scope>
    <source>
        <strain evidence="17">DSM 19315</strain>
    </source>
</reference>
<comment type="catalytic activity">
    <reaction evidence="1">
        <text>ATP + protein L-histidine = ADP + protein N-phospho-L-histidine.</text>
        <dbReference type="EC" id="2.7.13.3"/>
    </reaction>
</comment>
<evidence type="ECO:0000256" key="10">
    <source>
        <dbReference type="SAM" id="Coils"/>
    </source>
</evidence>
<organism evidence="16 17">
    <name type="scientific">Algoriphagus hitonicola</name>
    <dbReference type="NCBI Taxonomy" id="435880"/>
    <lineage>
        <taxon>Bacteria</taxon>
        <taxon>Pseudomonadati</taxon>
        <taxon>Bacteroidota</taxon>
        <taxon>Cytophagia</taxon>
        <taxon>Cytophagales</taxon>
        <taxon>Cyclobacteriaceae</taxon>
        <taxon>Algoriphagus</taxon>
    </lineage>
</organism>
<dbReference type="InterPro" id="IPR013655">
    <property type="entry name" value="PAS_fold_3"/>
</dbReference>
<proteinExistence type="predicted"/>
<dbReference type="PRINTS" id="PR00344">
    <property type="entry name" value="BCTRLSENSOR"/>
</dbReference>
<dbReference type="PANTHER" id="PTHR43304">
    <property type="entry name" value="PHYTOCHROME-LIKE PROTEIN CPH1"/>
    <property type="match status" value="1"/>
</dbReference>
<dbReference type="Pfam" id="PF03924">
    <property type="entry name" value="CHASE"/>
    <property type="match status" value="1"/>
</dbReference>
<dbReference type="SMART" id="SM00086">
    <property type="entry name" value="PAC"/>
    <property type="match status" value="2"/>
</dbReference>
<keyword evidence="4" id="KW-0597">Phosphoprotein</keyword>
<dbReference type="PANTHER" id="PTHR43304:SF1">
    <property type="entry name" value="PAC DOMAIN-CONTAINING PROTEIN"/>
    <property type="match status" value="1"/>
</dbReference>
<dbReference type="Pfam" id="PF00512">
    <property type="entry name" value="HisKA"/>
    <property type="match status" value="1"/>
</dbReference>
<dbReference type="InterPro" id="IPR001610">
    <property type="entry name" value="PAC"/>
</dbReference>
<keyword evidence="17" id="KW-1185">Reference proteome</keyword>
<dbReference type="Pfam" id="PF08447">
    <property type="entry name" value="PAS_3"/>
    <property type="match status" value="2"/>
</dbReference>
<dbReference type="InterPro" id="IPR005467">
    <property type="entry name" value="His_kinase_dom"/>
</dbReference>
<dbReference type="SMART" id="SM01079">
    <property type="entry name" value="CHASE"/>
    <property type="match status" value="1"/>
</dbReference>
<dbReference type="SUPFAM" id="SSF47384">
    <property type="entry name" value="Homodimeric domain of signal transducing histidine kinase"/>
    <property type="match status" value="1"/>
</dbReference>
<name>A0A1I2T8W3_9BACT</name>
<evidence type="ECO:0000256" key="8">
    <source>
        <dbReference type="ARBA" id="ARBA00022989"/>
    </source>
</evidence>
<dbReference type="SUPFAM" id="SSF55874">
    <property type="entry name" value="ATPase domain of HSP90 chaperone/DNA topoisomerase II/histidine kinase"/>
    <property type="match status" value="1"/>
</dbReference>
<dbReference type="InterPro" id="IPR036890">
    <property type="entry name" value="HATPase_C_sf"/>
</dbReference>
<dbReference type="GO" id="GO:0000155">
    <property type="term" value="F:phosphorelay sensor kinase activity"/>
    <property type="evidence" value="ECO:0007669"/>
    <property type="project" value="InterPro"/>
</dbReference>
<dbReference type="Gene3D" id="1.10.287.130">
    <property type="match status" value="1"/>
</dbReference>
<sequence>MSEANKNPILSNFYSNPKAVGIIVFLIFLFISGNIIFKEHQLKVSTTQQQMNAKLTELSGEIKTAFSDATGAIKTLAYFSQNYQIESNFEEVGKEILESHPYVDVVQLLDSGKIIAVYPIKGNESVLGYDILFDENTRAEALEAIDRNDIYFAGPIDLKQGGRGLIGRLPIYDSTEFVGFAAAIIYLDDIVNQPSFQQLDIPNTLIQLKKLDSETDSNGQIFFNSHPEITEGKGIIEKEFIPSANWEISISQIDQFPILEFSPLLIIRVLSAILFGFLAYNFAAQPARLNKKIKEQSKDLIKSNERFQYATLATSDVIWDWDLVEDQIYRADNFEKVFGYTKEDQKSRPDFWPELIHPEEREIVHANLQNTFDSDSSYWQYEFRVRDKEGKYRFIIDSGYIIRDKSGKPIRMIGAIQEITTRKLAELELAKEKSQLSRVIEGTGAGTWEWNVQTGETVFNEEWANIIGYRLEELEPISIDTWVKFAHPDDLRKSTVALDAHFEGKTPYYQCEARMKHRDGHWVWVLDRGRVFNWTDDGKPLLMFGTHIDISEKKIREDELERLNEKLQATNSELKVFASVASHDMREPLRMISSFLALIQKNYSEKLDAKGKQYIDFAVDGAKRLSVLISDLLDYSRMGFDSENKTLLNTQLIVNNVIKLNQQLIEEKKAEIIVQKLPKIFAIQVPIQQLFQNLIGNALKFTKADTKPIIQIKGEEFEKFWRFSVEDNGIGIEKEYHDTVFQVLKRLHSKEKYSGSGMGLAICKKIVNQHGGEIWIESTPDIRTEIFFTIPKK</sequence>
<dbReference type="CDD" id="cd00130">
    <property type="entry name" value="PAS"/>
    <property type="match status" value="2"/>
</dbReference>
<dbReference type="PROSITE" id="PS50109">
    <property type="entry name" value="HIS_KIN"/>
    <property type="match status" value="1"/>
</dbReference>
<dbReference type="SMART" id="SM00387">
    <property type="entry name" value="HATPase_c"/>
    <property type="match status" value="1"/>
</dbReference>
<dbReference type="InterPro" id="IPR042240">
    <property type="entry name" value="CHASE_sf"/>
</dbReference>
<protein>
    <recommendedName>
        <fullName evidence="3">histidine kinase</fullName>
        <ecNumber evidence="3">2.7.13.3</ecNumber>
    </recommendedName>
</protein>
<dbReference type="EC" id="2.7.13.3" evidence="3"/>
<dbReference type="OrthoDB" id="905895at2"/>
<keyword evidence="7" id="KW-0418">Kinase</keyword>
<evidence type="ECO:0000259" key="15">
    <source>
        <dbReference type="PROSITE" id="PS50839"/>
    </source>
</evidence>
<dbReference type="Gene3D" id="3.30.450.350">
    <property type="entry name" value="CHASE domain"/>
    <property type="match status" value="1"/>
</dbReference>
<dbReference type="AlphaFoldDB" id="A0A1I2T8W3"/>
<dbReference type="InterPro" id="IPR036097">
    <property type="entry name" value="HisK_dim/P_sf"/>
</dbReference>
<evidence type="ECO:0000256" key="7">
    <source>
        <dbReference type="ARBA" id="ARBA00022777"/>
    </source>
</evidence>
<evidence type="ECO:0000313" key="17">
    <source>
        <dbReference type="Proteomes" id="UP000199642"/>
    </source>
</evidence>
<dbReference type="RefSeq" id="WP_092790938.1">
    <property type="nucleotide sequence ID" value="NZ_FOPC01000005.1"/>
</dbReference>
<dbReference type="SUPFAM" id="SSF55785">
    <property type="entry name" value="PYP-like sensor domain (PAS domain)"/>
    <property type="match status" value="2"/>
</dbReference>
<dbReference type="InterPro" id="IPR003661">
    <property type="entry name" value="HisK_dim/P_dom"/>
</dbReference>
<keyword evidence="5" id="KW-0808">Transferase</keyword>
<feature type="transmembrane region" description="Helical" evidence="11">
    <location>
        <begin position="265"/>
        <end position="283"/>
    </location>
</feature>
<dbReference type="InterPro" id="IPR000700">
    <property type="entry name" value="PAS-assoc_C"/>
</dbReference>
<comment type="subcellular location">
    <subcellularLocation>
        <location evidence="2">Membrane</location>
    </subcellularLocation>
</comment>
<dbReference type="InterPro" id="IPR035965">
    <property type="entry name" value="PAS-like_dom_sf"/>
</dbReference>
<evidence type="ECO:0000256" key="11">
    <source>
        <dbReference type="SAM" id="Phobius"/>
    </source>
</evidence>
<evidence type="ECO:0000256" key="6">
    <source>
        <dbReference type="ARBA" id="ARBA00022692"/>
    </source>
</evidence>
<dbReference type="Proteomes" id="UP000199642">
    <property type="component" value="Unassembled WGS sequence"/>
</dbReference>